<comment type="subcellular location">
    <subcellularLocation>
        <location evidence="1">Cytoplasm</location>
    </subcellularLocation>
</comment>
<dbReference type="CDD" id="cd00383">
    <property type="entry name" value="trans_reg_C"/>
    <property type="match status" value="1"/>
</dbReference>
<organism evidence="11 12">
    <name type="scientific">Polycladospora coralii</name>
    <dbReference type="NCBI Taxonomy" id="2771432"/>
    <lineage>
        <taxon>Bacteria</taxon>
        <taxon>Bacillati</taxon>
        <taxon>Bacillota</taxon>
        <taxon>Bacilli</taxon>
        <taxon>Bacillales</taxon>
        <taxon>Thermoactinomycetaceae</taxon>
        <taxon>Polycladospora</taxon>
    </lineage>
</organism>
<dbReference type="InterPro" id="IPR011006">
    <property type="entry name" value="CheY-like_superfamily"/>
</dbReference>
<dbReference type="InterPro" id="IPR016032">
    <property type="entry name" value="Sig_transdc_resp-reg_C-effctor"/>
</dbReference>
<dbReference type="SUPFAM" id="SSF46894">
    <property type="entry name" value="C-terminal effector domain of the bipartite response regulators"/>
    <property type="match status" value="1"/>
</dbReference>
<dbReference type="Proteomes" id="UP000661691">
    <property type="component" value="Unassembled WGS sequence"/>
</dbReference>
<dbReference type="InterPro" id="IPR001789">
    <property type="entry name" value="Sig_transdc_resp-reg_receiver"/>
</dbReference>
<evidence type="ECO:0000313" key="11">
    <source>
        <dbReference type="EMBL" id="MBD1373004.1"/>
    </source>
</evidence>
<proteinExistence type="predicted"/>
<dbReference type="SMART" id="SM00448">
    <property type="entry name" value="REC"/>
    <property type="match status" value="1"/>
</dbReference>
<dbReference type="SUPFAM" id="SSF52172">
    <property type="entry name" value="CheY-like"/>
    <property type="match status" value="1"/>
</dbReference>
<dbReference type="PROSITE" id="PS51755">
    <property type="entry name" value="OMPR_PHOB"/>
    <property type="match status" value="1"/>
</dbReference>
<dbReference type="Gene3D" id="6.10.250.690">
    <property type="match status" value="1"/>
</dbReference>
<dbReference type="Gene3D" id="3.40.50.2300">
    <property type="match status" value="1"/>
</dbReference>
<dbReference type="PROSITE" id="PS50110">
    <property type="entry name" value="RESPONSE_REGULATORY"/>
    <property type="match status" value="1"/>
</dbReference>
<evidence type="ECO:0000256" key="3">
    <source>
        <dbReference type="ARBA" id="ARBA00023012"/>
    </source>
</evidence>
<evidence type="ECO:0000256" key="6">
    <source>
        <dbReference type="ARBA" id="ARBA00023163"/>
    </source>
</evidence>
<dbReference type="GO" id="GO:0032993">
    <property type="term" value="C:protein-DNA complex"/>
    <property type="evidence" value="ECO:0007669"/>
    <property type="project" value="TreeGrafter"/>
</dbReference>
<evidence type="ECO:0000256" key="2">
    <source>
        <dbReference type="ARBA" id="ARBA00022553"/>
    </source>
</evidence>
<dbReference type="AlphaFoldDB" id="A0A926RV00"/>
<dbReference type="SMART" id="SM00862">
    <property type="entry name" value="Trans_reg_C"/>
    <property type="match status" value="1"/>
</dbReference>
<keyword evidence="6" id="KW-0804">Transcription</keyword>
<sequence length="228" mass="26555">MEKILIADDDREIVQLVAESLEEEGFEIRRAYSGRAVVDALKEKDLDLVLLDIMMPEIDGLEVCRQVRNELMIPIVFLSARDRELDRIIGLEVGGDDYITKPFHIQELVARVKAHLRREKRRNHQANANGPLQFQHLSIDKDTYEVWLEQEKVDLSTKEFQILVYLAENRNQVLSREQIYDAVWGRGEFGDLNTVTVHIKNLRRKIDPFNDLIKTVWGTGYKFVGDHK</sequence>
<keyword evidence="4" id="KW-0805">Transcription regulation</keyword>
<dbReference type="Gene3D" id="1.10.10.10">
    <property type="entry name" value="Winged helix-like DNA-binding domain superfamily/Winged helix DNA-binding domain"/>
    <property type="match status" value="1"/>
</dbReference>
<dbReference type="Pfam" id="PF00072">
    <property type="entry name" value="Response_reg"/>
    <property type="match status" value="1"/>
</dbReference>
<keyword evidence="12" id="KW-1185">Reference proteome</keyword>
<keyword evidence="5 8" id="KW-0238">DNA-binding</keyword>
<dbReference type="PANTHER" id="PTHR48111">
    <property type="entry name" value="REGULATOR OF RPOS"/>
    <property type="match status" value="1"/>
</dbReference>
<name>A0A926RV00_9BACL</name>
<dbReference type="RefSeq" id="WP_191139785.1">
    <property type="nucleotide sequence ID" value="NZ_JACXAG020000004.1"/>
</dbReference>
<evidence type="ECO:0000259" key="9">
    <source>
        <dbReference type="PROSITE" id="PS50110"/>
    </source>
</evidence>
<reference evidence="11" key="1">
    <citation type="submission" date="2020-09" db="EMBL/GenBank/DDBJ databases">
        <title>A novel bacterium of genus Hazenella, isolated from South China Sea.</title>
        <authorList>
            <person name="Huang H."/>
            <person name="Mo K."/>
            <person name="Hu Y."/>
        </authorList>
    </citation>
    <scope>NUCLEOTIDE SEQUENCE</scope>
    <source>
        <strain evidence="11">IB182357</strain>
    </source>
</reference>
<dbReference type="GO" id="GO:0000976">
    <property type="term" value="F:transcription cis-regulatory region binding"/>
    <property type="evidence" value="ECO:0007669"/>
    <property type="project" value="TreeGrafter"/>
</dbReference>
<gene>
    <name evidence="11" type="ORF">IC620_11605</name>
</gene>
<evidence type="ECO:0000256" key="4">
    <source>
        <dbReference type="ARBA" id="ARBA00023015"/>
    </source>
</evidence>
<feature type="DNA-binding region" description="OmpR/PhoB-type" evidence="8">
    <location>
        <begin position="129"/>
        <end position="225"/>
    </location>
</feature>
<evidence type="ECO:0000256" key="5">
    <source>
        <dbReference type="ARBA" id="ARBA00023125"/>
    </source>
</evidence>
<dbReference type="PANTHER" id="PTHR48111:SF40">
    <property type="entry name" value="PHOSPHATE REGULON TRANSCRIPTIONAL REGULATORY PROTEIN PHOB"/>
    <property type="match status" value="1"/>
</dbReference>
<dbReference type="EMBL" id="JACXAH010000015">
    <property type="protein sequence ID" value="MBD1373004.1"/>
    <property type="molecule type" value="Genomic_DNA"/>
</dbReference>
<dbReference type="GO" id="GO:0000156">
    <property type="term" value="F:phosphorelay response regulator activity"/>
    <property type="evidence" value="ECO:0007669"/>
    <property type="project" value="TreeGrafter"/>
</dbReference>
<evidence type="ECO:0000256" key="1">
    <source>
        <dbReference type="ARBA" id="ARBA00004496"/>
    </source>
</evidence>
<dbReference type="InterPro" id="IPR039420">
    <property type="entry name" value="WalR-like"/>
</dbReference>
<dbReference type="GO" id="GO:0005829">
    <property type="term" value="C:cytosol"/>
    <property type="evidence" value="ECO:0007669"/>
    <property type="project" value="TreeGrafter"/>
</dbReference>
<comment type="caution">
    <text evidence="11">The sequence shown here is derived from an EMBL/GenBank/DDBJ whole genome shotgun (WGS) entry which is preliminary data.</text>
</comment>
<dbReference type="InterPro" id="IPR036388">
    <property type="entry name" value="WH-like_DNA-bd_sf"/>
</dbReference>
<dbReference type="FunFam" id="3.40.50.2300:FF:000001">
    <property type="entry name" value="DNA-binding response regulator PhoB"/>
    <property type="match status" value="1"/>
</dbReference>
<evidence type="ECO:0000313" key="12">
    <source>
        <dbReference type="Proteomes" id="UP000661691"/>
    </source>
</evidence>
<dbReference type="FunFam" id="1.10.10.10:FF:000018">
    <property type="entry name" value="DNA-binding response regulator ResD"/>
    <property type="match status" value="1"/>
</dbReference>
<evidence type="ECO:0000259" key="10">
    <source>
        <dbReference type="PROSITE" id="PS51755"/>
    </source>
</evidence>
<accession>A0A926RV00</accession>
<feature type="domain" description="Response regulatory" evidence="9">
    <location>
        <begin position="3"/>
        <end position="116"/>
    </location>
</feature>
<dbReference type="GO" id="GO:0006355">
    <property type="term" value="P:regulation of DNA-templated transcription"/>
    <property type="evidence" value="ECO:0007669"/>
    <property type="project" value="InterPro"/>
</dbReference>
<protein>
    <submittedName>
        <fullName evidence="11">Response regulator transcription factor</fullName>
    </submittedName>
</protein>
<keyword evidence="3" id="KW-0902">Two-component regulatory system</keyword>
<feature type="modified residue" description="4-aspartylphosphate" evidence="7">
    <location>
        <position position="52"/>
    </location>
</feature>
<feature type="domain" description="OmpR/PhoB-type" evidence="10">
    <location>
        <begin position="129"/>
        <end position="225"/>
    </location>
</feature>
<dbReference type="InterPro" id="IPR001867">
    <property type="entry name" value="OmpR/PhoB-type_DNA-bd"/>
</dbReference>
<dbReference type="Pfam" id="PF00486">
    <property type="entry name" value="Trans_reg_C"/>
    <property type="match status" value="1"/>
</dbReference>
<keyword evidence="2 7" id="KW-0597">Phosphoprotein</keyword>
<evidence type="ECO:0000256" key="8">
    <source>
        <dbReference type="PROSITE-ProRule" id="PRU01091"/>
    </source>
</evidence>
<evidence type="ECO:0000256" key="7">
    <source>
        <dbReference type="PROSITE-ProRule" id="PRU00169"/>
    </source>
</evidence>